<dbReference type="SMART" id="SM01260">
    <property type="entry name" value="LANC_like"/>
    <property type="match status" value="1"/>
</dbReference>
<dbReference type="InterPro" id="IPR007822">
    <property type="entry name" value="LANC-like"/>
</dbReference>
<reference evidence="2" key="1">
    <citation type="journal article" date="2019" name="Int. J. Syst. Evol. Microbiol.">
        <title>The Global Catalogue of Microorganisms (GCM) 10K type strain sequencing project: providing services to taxonomists for standard genome sequencing and annotation.</title>
        <authorList>
            <consortium name="The Broad Institute Genomics Platform"/>
            <consortium name="The Broad Institute Genome Sequencing Center for Infectious Disease"/>
            <person name="Wu L."/>
            <person name="Ma J."/>
        </authorList>
    </citation>
    <scope>NUCLEOTIDE SEQUENCE [LARGE SCALE GENOMIC DNA]</scope>
    <source>
        <strain evidence="2">JCM 17342</strain>
    </source>
</reference>
<dbReference type="EMBL" id="BAABAL010000012">
    <property type="protein sequence ID" value="GAA4010029.1"/>
    <property type="molecule type" value="Genomic_DNA"/>
</dbReference>
<dbReference type="Pfam" id="PF05147">
    <property type="entry name" value="LANC_like"/>
    <property type="match status" value="1"/>
</dbReference>
<sequence length="410" mass="43457">MTNPMPLSARAWAHALAAALTDPSAELATATHPPVPQSLATGAAGVALLHLERAYSDPVHANTAHAWITAATAEPVTSNGNATLFHGVPALAFTVTAAAEATSAYHHAHAQLEFATAKLTRARLDTAHARIDRRERPTLAEFDLIRGLTGLGALHLYRDPHSEITAAVLNYLVRLTLPLADTDDLPGWWSEHGPRNEPSEQFPGGHGNLGLAHGITGPLALLAIAARAGILIDGHHDAITRIFAWLDTWQRHHPAGTWWPRIITLEEARTGTLHQDGPQQPSWCYGTPGIARAQQLAALATGDAARQALAEAALADCLADPGQLARIVDVSLCHGAAGLLHTTWRAAHDATTPALTNAIPRLAELLIRRLADTPERGGLLEGSTGAALALHTLTNGNAPRSLWDRCLLLA</sequence>
<dbReference type="PRINTS" id="PR01955">
    <property type="entry name" value="LANCFRANKIA"/>
</dbReference>
<protein>
    <submittedName>
        <fullName evidence="1">Lanthionine synthetase C family protein</fullName>
    </submittedName>
</protein>
<dbReference type="CDD" id="cd04793">
    <property type="entry name" value="LanC"/>
    <property type="match status" value="1"/>
</dbReference>
<organism evidence="1 2">
    <name type="scientific">Allokutzneria multivorans</name>
    <dbReference type="NCBI Taxonomy" id="1142134"/>
    <lineage>
        <taxon>Bacteria</taxon>
        <taxon>Bacillati</taxon>
        <taxon>Actinomycetota</taxon>
        <taxon>Actinomycetes</taxon>
        <taxon>Pseudonocardiales</taxon>
        <taxon>Pseudonocardiaceae</taxon>
        <taxon>Allokutzneria</taxon>
    </lineage>
</organism>
<dbReference type="Proteomes" id="UP001501747">
    <property type="component" value="Unassembled WGS sequence"/>
</dbReference>
<dbReference type="PRINTS" id="PR01950">
    <property type="entry name" value="LANCSUPER"/>
</dbReference>
<gene>
    <name evidence="1" type="ORF">GCM10022247_35220</name>
</gene>
<evidence type="ECO:0000313" key="1">
    <source>
        <dbReference type="EMBL" id="GAA4010029.1"/>
    </source>
</evidence>
<proteinExistence type="predicted"/>
<dbReference type="SUPFAM" id="SSF158745">
    <property type="entry name" value="LanC-like"/>
    <property type="match status" value="1"/>
</dbReference>
<accession>A0ABP7SDC3</accession>
<keyword evidence="2" id="KW-1185">Reference proteome</keyword>
<dbReference type="RefSeq" id="WP_344876047.1">
    <property type="nucleotide sequence ID" value="NZ_BAABAL010000012.1"/>
</dbReference>
<name>A0ABP7SDC3_9PSEU</name>
<comment type="caution">
    <text evidence="1">The sequence shown here is derived from an EMBL/GenBank/DDBJ whole genome shotgun (WGS) entry which is preliminary data.</text>
</comment>
<evidence type="ECO:0000313" key="2">
    <source>
        <dbReference type="Proteomes" id="UP001501747"/>
    </source>
</evidence>
<dbReference type="InterPro" id="IPR033889">
    <property type="entry name" value="LanC"/>
</dbReference>
<dbReference type="Gene3D" id="1.50.10.20">
    <property type="match status" value="1"/>
</dbReference>